<protein>
    <recommendedName>
        <fullName evidence="1">RCD1 WWE domain-containing protein</fullName>
    </recommendedName>
</protein>
<dbReference type="AlphaFoldDB" id="A0A5P1EZZ9"/>
<evidence type="ECO:0000313" key="2">
    <source>
        <dbReference type="EMBL" id="ONK69740.1"/>
    </source>
</evidence>
<organism evidence="2 3">
    <name type="scientific">Asparagus officinalis</name>
    <name type="common">Garden asparagus</name>
    <dbReference type="NCBI Taxonomy" id="4686"/>
    <lineage>
        <taxon>Eukaryota</taxon>
        <taxon>Viridiplantae</taxon>
        <taxon>Streptophyta</taxon>
        <taxon>Embryophyta</taxon>
        <taxon>Tracheophyta</taxon>
        <taxon>Spermatophyta</taxon>
        <taxon>Magnoliopsida</taxon>
        <taxon>Liliopsida</taxon>
        <taxon>Asparagales</taxon>
        <taxon>Asparagaceae</taxon>
        <taxon>Asparagoideae</taxon>
        <taxon>Asparagus</taxon>
    </lineage>
</organism>
<keyword evidence="3" id="KW-1185">Reference proteome</keyword>
<name>A0A5P1EZZ9_ASPOF</name>
<evidence type="ECO:0000313" key="3">
    <source>
        <dbReference type="Proteomes" id="UP000243459"/>
    </source>
</evidence>
<dbReference type="InterPro" id="IPR057823">
    <property type="entry name" value="WWE_RCD1"/>
</dbReference>
<dbReference type="PANTHER" id="PTHR32263">
    <property type="entry name" value="INACTIVE POLY [ADP-RIBOSE] POLYMERASE SRO4-RELATED"/>
    <property type="match status" value="1"/>
</dbReference>
<reference evidence="3" key="1">
    <citation type="journal article" date="2017" name="Nat. Commun.">
        <title>The asparagus genome sheds light on the origin and evolution of a young Y chromosome.</title>
        <authorList>
            <person name="Harkess A."/>
            <person name="Zhou J."/>
            <person name="Xu C."/>
            <person name="Bowers J.E."/>
            <person name="Van der Hulst R."/>
            <person name="Ayyampalayam S."/>
            <person name="Mercati F."/>
            <person name="Riccardi P."/>
            <person name="McKain M.R."/>
            <person name="Kakrana A."/>
            <person name="Tang H."/>
            <person name="Ray J."/>
            <person name="Groenendijk J."/>
            <person name="Arikit S."/>
            <person name="Mathioni S.M."/>
            <person name="Nakano M."/>
            <person name="Shan H."/>
            <person name="Telgmann-Rauber A."/>
            <person name="Kanno A."/>
            <person name="Yue Z."/>
            <person name="Chen H."/>
            <person name="Li W."/>
            <person name="Chen Y."/>
            <person name="Xu X."/>
            <person name="Zhang Y."/>
            <person name="Luo S."/>
            <person name="Chen H."/>
            <person name="Gao J."/>
            <person name="Mao Z."/>
            <person name="Pires J.C."/>
            <person name="Luo M."/>
            <person name="Kudrna D."/>
            <person name="Wing R.A."/>
            <person name="Meyers B.C."/>
            <person name="Yi K."/>
            <person name="Kong H."/>
            <person name="Lavrijsen P."/>
            <person name="Sunseri F."/>
            <person name="Falavigna A."/>
            <person name="Ye Y."/>
            <person name="Leebens-Mack J.H."/>
            <person name="Chen G."/>
        </authorList>
    </citation>
    <scope>NUCLEOTIDE SEQUENCE [LARGE SCALE GENOMIC DNA]</scope>
    <source>
        <strain evidence="3">cv. DH0086</strain>
    </source>
</reference>
<dbReference type="InterPro" id="IPR044964">
    <property type="entry name" value="RCD1/SRO1-5"/>
</dbReference>
<dbReference type="Pfam" id="PF23467">
    <property type="entry name" value="WWE_5"/>
    <property type="match status" value="1"/>
</dbReference>
<dbReference type="EMBL" id="CM007385">
    <property type="protein sequence ID" value="ONK69740.1"/>
    <property type="molecule type" value="Genomic_DNA"/>
</dbReference>
<dbReference type="PANTHER" id="PTHR32263:SF12">
    <property type="entry name" value="INACTIVE POLY [ADP-RIBOSE] POLYMERASE SRO4-RELATED"/>
    <property type="match status" value="1"/>
</dbReference>
<evidence type="ECO:0000259" key="1">
    <source>
        <dbReference type="Pfam" id="PF23467"/>
    </source>
</evidence>
<dbReference type="Proteomes" id="UP000243459">
    <property type="component" value="Chromosome 5"/>
</dbReference>
<sequence length="219" mass="24753">MDPNNSSSSSVAAAIDLLLQARMLLEIILHPTSCLAVLQNWQSFYNTRTPEKLMLFTSTGWVDLPSKNAEEIKKCFEHRCLATKIEIGGFEVVVNLIGMILIDSCSRMTSISWIDTEGKSFFPKKIYGGGRVRSLAPQVLEEAGRVSFGSLLDLRRLEESNDEYKTVKQTFMKGMRLRDHRETAEVTAVYSCTHASRFGANWRWAFGRIARSVLLYTCI</sequence>
<feature type="domain" description="RCD1 WWE" evidence="1">
    <location>
        <begin position="44"/>
        <end position="122"/>
    </location>
</feature>
<gene>
    <name evidence="2" type="ORF">A4U43_C05F26230</name>
</gene>
<accession>A0A5P1EZZ9</accession>
<proteinExistence type="predicted"/>
<dbReference type="Gramene" id="ONK69740">
    <property type="protein sequence ID" value="ONK69740"/>
    <property type="gene ID" value="A4U43_C05F26230"/>
</dbReference>